<dbReference type="Proteomes" id="UP000198716">
    <property type="component" value="Unassembled WGS sequence"/>
</dbReference>
<sequence length="102" mass="11086">MEIELLYSADCPNWHIARAHLAEALEAVGNRTHELVLRAVGTDEEARALRFPGSPTIRLNGHDLFPDTSRNYGLACRVYSTPDGLSGAPTVDQLVQALTNGT</sequence>
<proteinExistence type="predicted"/>
<gene>
    <name evidence="1" type="ORF">SAMN04487819_110114</name>
</gene>
<reference evidence="2" key="1">
    <citation type="submission" date="2016-10" db="EMBL/GenBank/DDBJ databases">
        <authorList>
            <person name="Varghese N."/>
            <person name="Submissions S."/>
        </authorList>
    </citation>
    <scope>NUCLEOTIDE SEQUENCE [LARGE SCALE GENOMIC DNA]</scope>
    <source>
        <strain evidence="2">DSM 45004</strain>
    </source>
</reference>
<evidence type="ECO:0000313" key="1">
    <source>
        <dbReference type="EMBL" id="SFE27787.1"/>
    </source>
</evidence>
<dbReference type="AlphaFoldDB" id="A0A1I1Z7V8"/>
<dbReference type="RefSeq" id="WP_092928247.1">
    <property type="nucleotide sequence ID" value="NZ_FOMZ01000010.1"/>
</dbReference>
<accession>A0A1I1Z7V8</accession>
<protein>
    <recommendedName>
        <fullName evidence="3">Thioredoxin family protein</fullName>
    </recommendedName>
</protein>
<organism evidence="1 2">
    <name type="scientific">Actinopolyspora alba</name>
    <dbReference type="NCBI Taxonomy" id="673379"/>
    <lineage>
        <taxon>Bacteria</taxon>
        <taxon>Bacillati</taxon>
        <taxon>Actinomycetota</taxon>
        <taxon>Actinomycetes</taxon>
        <taxon>Actinopolysporales</taxon>
        <taxon>Actinopolysporaceae</taxon>
        <taxon>Actinopolyspora</taxon>
        <taxon>Actinopolyspora alba group</taxon>
    </lineage>
</organism>
<evidence type="ECO:0000313" key="2">
    <source>
        <dbReference type="Proteomes" id="UP000198716"/>
    </source>
</evidence>
<evidence type="ECO:0008006" key="3">
    <source>
        <dbReference type="Google" id="ProtNLM"/>
    </source>
</evidence>
<dbReference type="EMBL" id="FOMZ01000010">
    <property type="protein sequence ID" value="SFE27787.1"/>
    <property type="molecule type" value="Genomic_DNA"/>
</dbReference>
<name>A0A1I1Z7V8_9ACTN</name>
<keyword evidence="2" id="KW-1185">Reference proteome</keyword>